<comment type="caution">
    <text evidence="4">The sequence shown here is derived from an EMBL/GenBank/DDBJ whole genome shotgun (WGS) entry which is preliminary data.</text>
</comment>
<proteinExistence type="predicted"/>
<gene>
    <name evidence="4" type="ORF">CANVERA_P1369</name>
</gene>
<dbReference type="InterPro" id="IPR032675">
    <property type="entry name" value="LRR_dom_sf"/>
</dbReference>
<keyword evidence="5" id="KW-1185">Reference proteome</keyword>
<keyword evidence="2" id="KW-0677">Repeat</keyword>
<feature type="region of interest" description="Disordered" evidence="3">
    <location>
        <begin position="359"/>
        <end position="430"/>
    </location>
</feature>
<evidence type="ECO:0000313" key="5">
    <source>
        <dbReference type="Proteomes" id="UP001152885"/>
    </source>
</evidence>
<dbReference type="InterPro" id="IPR003591">
    <property type="entry name" value="Leu-rich_rpt_typical-subtyp"/>
</dbReference>
<feature type="compositionally biased region" description="Basic and acidic residues" evidence="3">
    <location>
        <begin position="321"/>
        <end position="338"/>
    </location>
</feature>
<evidence type="ECO:0000313" key="4">
    <source>
        <dbReference type="EMBL" id="CAI5756851.1"/>
    </source>
</evidence>
<dbReference type="AlphaFoldDB" id="A0A9W4TUH9"/>
<evidence type="ECO:0000256" key="3">
    <source>
        <dbReference type="SAM" id="MobiDB-lite"/>
    </source>
</evidence>
<feature type="compositionally biased region" description="Polar residues" evidence="3">
    <location>
        <begin position="305"/>
        <end position="320"/>
    </location>
</feature>
<dbReference type="EMBL" id="CANTUO010000001">
    <property type="protein sequence ID" value="CAI5756851.1"/>
    <property type="molecule type" value="Genomic_DNA"/>
</dbReference>
<feature type="compositionally biased region" description="Polar residues" evidence="3">
    <location>
        <begin position="211"/>
        <end position="223"/>
    </location>
</feature>
<evidence type="ECO:0000256" key="2">
    <source>
        <dbReference type="ARBA" id="ARBA00022737"/>
    </source>
</evidence>
<evidence type="ECO:0000256" key="1">
    <source>
        <dbReference type="ARBA" id="ARBA00022614"/>
    </source>
</evidence>
<organism evidence="4 5">
    <name type="scientific">Candida verbasci</name>
    <dbReference type="NCBI Taxonomy" id="1227364"/>
    <lineage>
        <taxon>Eukaryota</taxon>
        <taxon>Fungi</taxon>
        <taxon>Dikarya</taxon>
        <taxon>Ascomycota</taxon>
        <taxon>Saccharomycotina</taxon>
        <taxon>Pichiomycetes</taxon>
        <taxon>Debaryomycetaceae</taxon>
        <taxon>Candida/Lodderomyces clade</taxon>
        <taxon>Candida</taxon>
    </lineage>
</organism>
<dbReference type="Pfam" id="PF13855">
    <property type="entry name" value="LRR_8"/>
    <property type="match status" value="1"/>
</dbReference>
<dbReference type="SUPFAM" id="SSF52058">
    <property type="entry name" value="L domain-like"/>
    <property type="match status" value="1"/>
</dbReference>
<evidence type="ECO:0008006" key="6">
    <source>
        <dbReference type="Google" id="ProtNLM"/>
    </source>
</evidence>
<keyword evidence="1" id="KW-0433">Leucine-rich repeat</keyword>
<dbReference type="Gene3D" id="3.80.10.10">
    <property type="entry name" value="Ribonuclease Inhibitor"/>
    <property type="match status" value="1"/>
</dbReference>
<dbReference type="Pfam" id="PF10428">
    <property type="entry name" value="SOG2"/>
    <property type="match status" value="2"/>
</dbReference>
<dbReference type="InterPro" id="IPR001611">
    <property type="entry name" value="Leu-rich_rpt"/>
</dbReference>
<protein>
    <recommendedName>
        <fullName evidence="6">Leucine-rich repeat-containing protein SOG2</fullName>
    </recommendedName>
</protein>
<accession>A0A9W4TUH9</accession>
<reference evidence="4" key="1">
    <citation type="submission" date="2022-12" db="EMBL/GenBank/DDBJ databases">
        <authorList>
            <person name="Brejova B."/>
        </authorList>
    </citation>
    <scope>NUCLEOTIDE SEQUENCE</scope>
</reference>
<dbReference type="PANTHER" id="PTHR45617">
    <property type="entry name" value="LEUCINE RICH REPEAT FAMILY PROTEIN"/>
    <property type="match status" value="1"/>
</dbReference>
<dbReference type="PRINTS" id="PR00019">
    <property type="entry name" value="LEURICHRPT"/>
</dbReference>
<feature type="compositionally biased region" description="Low complexity" evidence="3">
    <location>
        <begin position="395"/>
        <end position="414"/>
    </location>
</feature>
<feature type="compositionally biased region" description="Polar residues" evidence="3">
    <location>
        <begin position="365"/>
        <end position="379"/>
    </location>
</feature>
<feature type="region of interest" description="Disordered" evidence="3">
    <location>
        <begin position="211"/>
        <end position="254"/>
    </location>
</feature>
<dbReference type="InterPro" id="IPR019487">
    <property type="entry name" value="RAM_signalling_pathway_SOG2"/>
</dbReference>
<dbReference type="PROSITE" id="PS51450">
    <property type="entry name" value="LRR"/>
    <property type="match status" value="3"/>
</dbReference>
<feature type="region of interest" description="Disordered" evidence="3">
    <location>
        <begin position="767"/>
        <end position="804"/>
    </location>
</feature>
<feature type="compositionally biased region" description="Low complexity" evidence="3">
    <location>
        <begin position="767"/>
        <end position="784"/>
    </location>
</feature>
<dbReference type="Proteomes" id="UP001152885">
    <property type="component" value="Unassembled WGS sequence"/>
</dbReference>
<dbReference type="OrthoDB" id="1394818at2759"/>
<feature type="region of interest" description="Disordered" evidence="3">
    <location>
        <begin position="304"/>
        <end position="338"/>
    </location>
</feature>
<sequence length="828" mass="93087">MIHLVSLLNDQLDNLKQFKTLKLNNLQVQLKISDVVDIIYRYLNSFDPPLKLEKLYLQNNKISEVPSNFYKIANDLTYIDLHQNLISYIPGDFFQKFENLQYLDLSSNKLSYLPDSILFLQKLIVLNIQDNSISYLSPHIGELKSLNLLDLANNPLIMPSNEVIKALQKQKSDLDWVKELKNYLVTNRVLIHSKIEESKHNLNEEIIDHQQYQHQMKRSQSLSEGEKKSSKASRRMGLIIKKSDGKDDSEYNSNSKSAIVPSTLNLDELPHSASAIETSFKISGSPPPLPIQTTTISTGKIPINLQPTTATTKNSRQRSNTMKELDKILEKSDSVDTERKSSAYFKRLSTLQELPQDEKEDSLYDYTNDSSTNITTPRVQRSLDPGLKQKPQVTQSKSNLSMTSQSQSQSQPAQIEGGSPTRTNTKKHSNSTIIKVSRKVLFLFSELHSSIRRFTTFCSDKKVTIKMVSFLYTTKSNIDSLVENLEVMEDSGSNSNQIIHSLRICIGSFRSIMELLHENISTFVNNIDVCFIRMLYLSVYGSFNELHNAFSILCPPKETPKKINTLGMPTASTFESNEEVDEKLYETIQTATNQTQIILTELNNLVTKKANATNVTVPPIKLRDLTNASTSTLEVIKRLNTKLITIRNNPSQTTKKLFADDMNQFIKLIIATLTSVKAIVQDIPIIEEVRPSMSNLTKTTKEVTYYLGISSYRSLIPESAAQQPSFLSNSNSNVSNLFTPIQAHAPTLPQTATFNNGPTPIRNPMNINPTTTNSSTTSSTSHISQDVKNPHIPHSAPLTAPPQSIGQMYAKNGVNPFDGLIMAKNEKE</sequence>
<name>A0A9W4TUH9_9ASCO</name>
<dbReference type="SMART" id="SM00369">
    <property type="entry name" value="LRR_TYP"/>
    <property type="match status" value="4"/>
</dbReference>